<evidence type="ECO:0000313" key="2">
    <source>
        <dbReference type="EMBL" id="EEE47600.2"/>
    </source>
</evidence>
<sequence length="254" mass="27511">MSILDQALGADAPSSALARKNIVHDIIDQQKVSHAELGREVKHLRKVLEDTENAAILSAASKEDVRQAKANLDEAERDHAAAKRVIKALEDEMPDLIAAAEQEVEAAAKRKADAEKAMETISADVDAALQAQADYEAAVAAAQEARDKVIDELAQVTPEAARMVRGGADADAIKERAQQELEAAAEGLSITEYDLRNGALRTDAAKRNDALQEIDLDGPSVFMMKSEPIEQTAESLQVPQQTRWDPELKQMVAI</sequence>
<protein>
    <submittedName>
        <fullName evidence="2">Uncharacterized protein</fullName>
    </submittedName>
</protein>
<dbReference type="EMBL" id="ACCU02000003">
    <property type="protein sequence ID" value="EEE47600.2"/>
    <property type="molecule type" value="Genomic_DNA"/>
</dbReference>
<dbReference type="AlphaFoldDB" id="A0A5E8H6I4"/>
<feature type="coiled-coil region" evidence="1">
    <location>
        <begin position="34"/>
        <end position="148"/>
    </location>
</feature>
<name>A0A5E8H6I4_ROSAD</name>
<proteinExistence type="predicted"/>
<evidence type="ECO:0000313" key="3">
    <source>
        <dbReference type="Proteomes" id="UP000004703"/>
    </source>
</evidence>
<organism evidence="2 3">
    <name type="scientific">Roseibium alexandrii (strain DSM 17067 / NCIMB 14079 / DFL-11)</name>
    <name type="common">Labrenzia alexandrii</name>
    <dbReference type="NCBI Taxonomy" id="244592"/>
    <lineage>
        <taxon>Bacteria</taxon>
        <taxon>Pseudomonadati</taxon>
        <taxon>Pseudomonadota</taxon>
        <taxon>Alphaproteobacteria</taxon>
        <taxon>Hyphomicrobiales</taxon>
        <taxon>Stappiaceae</taxon>
        <taxon>Roseibium</taxon>
    </lineage>
</organism>
<accession>A0A5E8H6I4</accession>
<keyword evidence="1" id="KW-0175">Coiled coil</keyword>
<gene>
    <name evidence="2" type="ORF">SADFL11_4889</name>
</gene>
<dbReference type="RefSeq" id="WP_134852915.1">
    <property type="nucleotide sequence ID" value="NZ_CM011002.1"/>
</dbReference>
<reference evidence="2 3" key="2">
    <citation type="submission" date="2013-04" db="EMBL/GenBank/DDBJ databases">
        <authorList>
            <person name="Fiebig A."/>
            <person name="Pradella S."/>
            <person name="Wagner-Doebler I."/>
        </authorList>
    </citation>
    <scope>NUCLEOTIDE SEQUENCE [LARGE SCALE GENOMIC DNA]</scope>
    <source>
        <strain evidence="3">DSM 17067 / NCIMB 14079 / DFL-11</strain>
    </source>
</reference>
<evidence type="ECO:0000256" key="1">
    <source>
        <dbReference type="SAM" id="Coils"/>
    </source>
</evidence>
<comment type="caution">
    <text evidence="2">The sequence shown here is derived from an EMBL/GenBank/DDBJ whole genome shotgun (WGS) entry which is preliminary data.</text>
</comment>
<dbReference type="Proteomes" id="UP000004703">
    <property type="component" value="Chromosome"/>
</dbReference>
<reference evidence="2 3" key="1">
    <citation type="submission" date="2008-01" db="EMBL/GenBank/DDBJ databases">
        <authorList>
            <person name="Wagner-Dobler I."/>
            <person name="Ferriera S."/>
            <person name="Johnson J."/>
            <person name="Kravitz S."/>
            <person name="Beeson K."/>
            <person name="Sutton G."/>
            <person name="Rogers Y.-H."/>
            <person name="Friedman R."/>
            <person name="Frazier M."/>
            <person name="Venter J.C."/>
        </authorList>
    </citation>
    <scope>NUCLEOTIDE SEQUENCE [LARGE SCALE GENOMIC DNA]</scope>
    <source>
        <strain evidence="3">DSM 17067 / NCIMB 14079 / DFL-11</strain>
    </source>
</reference>